<feature type="transmembrane region" description="Helical" evidence="1">
    <location>
        <begin position="55"/>
        <end position="80"/>
    </location>
</feature>
<evidence type="ECO:0000313" key="3">
    <source>
        <dbReference type="Proteomes" id="UP001500804"/>
    </source>
</evidence>
<evidence type="ECO:0008006" key="4">
    <source>
        <dbReference type="Google" id="ProtNLM"/>
    </source>
</evidence>
<evidence type="ECO:0000256" key="1">
    <source>
        <dbReference type="SAM" id="Phobius"/>
    </source>
</evidence>
<proteinExistence type="predicted"/>
<keyword evidence="1" id="KW-0472">Membrane</keyword>
<dbReference type="Proteomes" id="UP001500804">
    <property type="component" value="Unassembled WGS sequence"/>
</dbReference>
<accession>A0ABP9NQR3</accession>
<keyword evidence="3" id="KW-1185">Reference proteome</keyword>
<dbReference type="EMBL" id="BAABJO010000024">
    <property type="protein sequence ID" value="GAA5131646.1"/>
    <property type="molecule type" value="Genomic_DNA"/>
</dbReference>
<protein>
    <recommendedName>
        <fullName evidence="4">Secreted protein</fullName>
    </recommendedName>
</protein>
<dbReference type="RefSeq" id="WP_345608591.1">
    <property type="nucleotide sequence ID" value="NZ_BAABJO010000024.1"/>
</dbReference>
<keyword evidence="1" id="KW-0812">Transmembrane</keyword>
<gene>
    <name evidence="2" type="ORF">GCM10023320_55130</name>
</gene>
<name>A0ABP9NQR3_9PSEU</name>
<sequence>MSIAWGSLLVVCVVSLAVGVAVVALVAFALVGLSARAAQPVGGPGDGARPPVSPAAGTTIAAICLLAVAAIVGYGLYLIVA</sequence>
<comment type="caution">
    <text evidence="2">The sequence shown here is derived from an EMBL/GenBank/DDBJ whole genome shotgun (WGS) entry which is preliminary data.</text>
</comment>
<feature type="transmembrane region" description="Helical" evidence="1">
    <location>
        <begin position="7"/>
        <end position="35"/>
    </location>
</feature>
<evidence type="ECO:0000313" key="2">
    <source>
        <dbReference type="EMBL" id="GAA5131646.1"/>
    </source>
</evidence>
<keyword evidence="1" id="KW-1133">Transmembrane helix</keyword>
<reference evidence="3" key="1">
    <citation type="journal article" date="2019" name="Int. J. Syst. Evol. Microbiol.">
        <title>The Global Catalogue of Microorganisms (GCM) 10K type strain sequencing project: providing services to taxonomists for standard genome sequencing and annotation.</title>
        <authorList>
            <consortium name="The Broad Institute Genomics Platform"/>
            <consortium name="The Broad Institute Genome Sequencing Center for Infectious Disease"/>
            <person name="Wu L."/>
            <person name="Ma J."/>
        </authorList>
    </citation>
    <scope>NUCLEOTIDE SEQUENCE [LARGE SCALE GENOMIC DNA]</scope>
    <source>
        <strain evidence="3">JCM 18302</strain>
    </source>
</reference>
<organism evidence="2 3">
    <name type="scientific">Pseudonocardia adelaidensis</name>
    <dbReference type="NCBI Taxonomy" id="648754"/>
    <lineage>
        <taxon>Bacteria</taxon>
        <taxon>Bacillati</taxon>
        <taxon>Actinomycetota</taxon>
        <taxon>Actinomycetes</taxon>
        <taxon>Pseudonocardiales</taxon>
        <taxon>Pseudonocardiaceae</taxon>
        <taxon>Pseudonocardia</taxon>
    </lineage>
</organism>